<evidence type="ECO:0000313" key="3">
    <source>
        <dbReference type="Proteomes" id="UP000031914"/>
    </source>
</evidence>
<dbReference type="STRING" id="29485.CH64_1861"/>
<reference evidence="2 4" key="2">
    <citation type="submission" date="2015-03" db="EMBL/GenBank/DDBJ databases">
        <authorList>
            <person name="Murphy D."/>
        </authorList>
    </citation>
    <scope>NUCLEOTIDE SEQUENCE [LARGE SCALE GENOMIC DNA]</scope>
    <source>
        <strain evidence="2 4">68/02</strain>
    </source>
</reference>
<name>A0A0U1HYC1_YERRO</name>
<dbReference type="RefSeq" id="WP_004716946.1">
    <property type="nucleotide sequence ID" value="NZ_CABIHO010000038.1"/>
</dbReference>
<dbReference type="OrthoDB" id="6696717at2"/>
<evidence type="ECO:0000313" key="1">
    <source>
        <dbReference type="EMBL" id="AJJ09660.1"/>
    </source>
</evidence>
<dbReference type="Proteomes" id="UP000042054">
    <property type="component" value="Unassembled WGS sequence"/>
</dbReference>
<reference evidence="1 3" key="1">
    <citation type="journal article" date="2015" name="Genome Announc.">
        <title>Thirty-Two Complete Genome Assemblies of Nine Yersinia Species, Including Y. pestis, Y. pseudotuberculosis, and Y. enterocolitica.</title>
        <authorList>
            <person name="Johnson S.L."/>
            <person name="Daligault H.E."/>
            <person name="Davenport K.W."/>
            <person name="Jaissle J."/>
            <person name="Frey K.G."/>
            <person name="Ladner J.T."/>
            <person name="Broomall S.M."/>
            <person name="Bishop-Lilly K.A."/>
            <person name="Bruce D.C."/>
            <person name="Coyne S.R."/>
            <person name="Gibbons H.S."/>
            <person name="Lo C.C."/>
            <person name="Munk A.C."/>
            <person name="Rosenzweig C.N."/>
            <person name="Koroleva G.I."/>
            <person name="Palacios G.F."/>
            <person name="Redden C.L."/>
            <person name="Xu Y."/>
            <person name="Minogue T.D."/>
            <person name="Chain P.S."/>
        </authorList>
    </citation>
    <scope>NUCLEOTIDE SEQUENCE [LARGE SCALE GENOMIC DNA]</scope>
    <source>
        <strain evidence="1 3">YRA</strain>
    </source>
</reference>
<dbReference type="AlphaFoldDB" id="A0A0U1HYC1"/>
<sequence>MKLTVDSVVNESHTVAISIDGYVPIDVKLVDPIDFPPLYWRAGDGKKSLIELAVLPENGFLSAITLVIMDPDSVHKVDNVQVELLDCEYGFPIVSLGLWQCSDSDDFVQRFIEDFNLDIQVFISPSSILVAINEEQDRTNWIKCSDSFYLGVNSERNITHLLLDNLTQEEIADFSGSII</sequence>
<dbReference type="EMBL" id="CP009787">
    <property type="protein sequence ID" value="AJJ09660.1"/>
    <property type="molecule type" value="Genomic_DNA"/>
</dbReference>
<dbReference type="GeneID" id="45567163"/>
<dbReference type="KEGG" id="yro:CH64_1861"/>
<accession>A0A0U1HYC1</accession>
<protein>
    <submittedName>
        <fullName evidence="2">Uncharacterized protein</fullName>
    </submittedName>
</protein>
<gene>
    <name evidence="1" type="ORF">CH64_1861</name>
    <name evidence="2" type="ORF">ERS008555_03990</name>
</gene>
<evidence type="ECO:0000313" key="2">
    <source>
        <dbReference type="EMBL" id="CQI97881.1"/>
    </source>
</evidence>
<organism evidence="2 4">
    <name type="scientific">Yersinia rohdei</name>
    <dbReference type="NCBI Taxonomy" id="29485"/>
    <lineage>
        <taxon>Bacteria</taxon>
        <taxon>Pseudomonadati</taxon>
        <taxon>Pseudomonadota</taxon>
        <taxon>Gammaproteobacteria</taxon>
        <taxon>Enterobacterales</taxon>
        <taxon>Yersiniaceae</taxon>
        <taxon>Yersinia</taxon>
    </lineage>
</organism>
<proteinExistence type="predicted"/>
<dbReference type="EMBL" id="CTKE01000034">
    <property type="protein sequence ID" value="CQI97881.1"/>
    <property type="molecule type" value="Genomic_DNA"/>
</dbReference>
<keyword evidence="3" id="KW-1185">Reference proteome</keyword>
<dbReference type="Proteomes" id="UP000031914">
    <property type="component" value="Chromosome"/>
</dbReference>
<evidence type="ECO:0000313" key="4">
    <source>
        <dbReference type="Proteomes" id="UP000042054"/>
    </source>
</evidence>